<dbReference type="Pfam" id="PF17766">
    <property type="entry name" value="fn3_6"/>
    <property type="match status" value="1"/>
</dbReference>
<evidence type="ECO:0000256" key="7">
    <source>
        <dbReference type="PIRSR" id="PIRSR615500-1"/>
    </source>
</evidence>
<evidence type="ECO:0000256" key="5">
    <source>
        <dbReference type="ARBA" id="ARBA00022825"/>
    </source>
</evidence>
<comment type="similarity">
    <text evidence="1 8">Belongs to the peptidase S8 family.</text>
</comment>
<proteinExistence type="inferred from homology"/>
<evidence type="ECO:0000256" key="2">
    <source>
        <dbReference type="ARBA" id="ARBA00022670"/>
    </source>
</evidence>
<organism evidence="13 14">
    <name type="scientific">Raphanus sativus</name>
    <name type="common">Radish</name>
    <name type="synonym">Raphanus raphanistrum var. sativus</name>
    <dbReference type="NCBI Taxonomy" id="3726"/>
    <lineage>
        <taxon>Eukaryota</taxon>
        <taxon>Viridiplantae</taxon>
        <taxon>Streptophyta</taxon>
        <taxon>Embryophyta</taxon>
        <taxon>Tracheophyta</taxon>
        <taxon>Spermatophyta</taxon>
        <taxon>Magnoliopsida</taxon>
        <taxon>eudicotyledons</taxon>
        <taxon>Gunneridae</taxon>
        <taxon>Pentapetalae</taxon>
        <taxon>rosids</taxon>
        <taxon>malvids</taxon>
        <taxon>Brassicales</taxon>
        <taxon>Brassicaceae</taxon>
        <taxon>Brassiceae</taxon>
        <taxon>Raphanus</taxon>
    </lineage>
</organism>
<reference evidence="13" key="1">
    <citation type="journal article" date="2019" name="Database">
        <title>The radish genome database (RadishGD): an integrated information resource for radish genomics.</title>
        <authorList>
            <person name="Yu H.J."/>
            <person name="Baek S."/>
            <person name="Lee Y.J."/>
            <person name="Cho A."/>
            <person name="Mun J.H."/>
        </authorList>
    </citation>
    <scope>NUCLEOTIDE SEQUENCE [LARGE SCALE GENOMIC DNA]</scope>
    <source>
        <strain evidence="13">cv. WK10039</strain>
    </source>
</reference>
<evidence type="ECO:0000256" key="3">
    <source>
        <dbReference type="ARBA" id="ARBA00022729"/>
    </source>
</evidence>
<dbReference type="Pfam" id="PF00082">
    <property type="entry name" value="Peptidase_S8"/>
    <property type="match status" value="1"/>
</dbReference>
<dbReference type="InterPro" id="IPR000209">
    <property type="entry name" value="Peptidase_S8/S53_dom"/>
</dbReference>
<keyword evidence="2 8" id="KW-0645">Protease</keyword>
<feature type="active site" description="Charge relay system" evidence="7 8">
    <location>
        <position position="195"/>
    </location>
</feature>
<dbReference type="Proteomes" id="UP000504610">
    <property type="component" value="Chromosome 4"/>
</dbReference>
<evidence type="ECO:0000256" key="9">
    <source>
        <dbReference type="SAM" id="SignalP"/>
    </source>
</evidence>
<keyword evidence="4 8" id="KW-0378">Hydrolase</keyword>
<feature type="domain" description="Peptidase S8/S53" evidence="10">
    <location>
        <begin position="133"/>
        <end position="564"/>
    </location>
</feature>
<evidence type="ECO:0000313" key="13">
    <source>
        <dbReference type="Proteomes" id="UP000504610"/>
    </source>
</evidence>
<dbReference type="Gene3D" id="3.40.50.200">
    <property type="entry name" value="Peptidase S8/S53 domain"/>
    <property type="match status" value="1"/>
</dbReference>
<dbReference type="Pfam" id="PF05922">
    <property type="entry name" value="Inhibitor_I9"/>
    <property type="match status" value="1"/>
</dbReference>
<dbReference type="AlphaFoldDB" id="A0A6J0NC03"/>
<evidence type="ECO:0000256" key="6">
    <source>
        <dbReference type="ARBA" id="ARBA00023180"/>
    </source>
</evidence>
<evidence type="ECO:0000259" key="12">
    <source>
        <dbReference type="Pfam" id="PF17766"/>
    </source>
</evidence>
<dbReference type="CDD" id="cd02120">
    <property type="entry name" value="PA_subtilisin_like"/>
    <property type="match status" value="1"/>
</dbReference>
<dbReference type="GO" id="GO:0006508">
    <property type="term" value="P:proteolysis"/>
    <property type="evidence" value="ECO:0007669"/>
    <property type="project" value="UniProtKB-KW"/>
</dbReference>
<evidence type="ECO:0000256" key="4">
    <source>
        <dbReference type="ARBA" id="ARBA00022801"/>
    </source>
</evidence>
<feature type="domain" description="Subtilisin-like protease fibronectin type-III" evidence="12">
    <location>
        <begin position="619"/>
        <end position="718"/>
    </location>
</feature>
<dbReference type="GeneID" id="108853049"/>
<dbReference type="Gene3D" id="2.60.40.2310">
    <property type="match status" value="1"/>
</dbReference>
<sequence length="720" mass="76120">MASLGLILYLSSILLMSLCQLPTAIEDDRKVYIAYMGALPEKASNYSPLSHHQNILQEIIELSSVEDYLVRSYGRSFNGFAAKLTESERDKLAGMEGVVSVFPNTVYKLLTTRSYEFMGLGDKSKHVPNIETDIIVGVIDGGIWPESKSFSDEGIGQIPKKWKGICAGGTNFTCNRKVIGARHYVQDSARDNASHGSHTASTAAGNIVKGVSMKGLAKGTARGGVPLGRIAIYRVCEPAGCNTVSLLAAFDDAIADGVDVITISIGGAGVPKVDVDPISIGSFHAMTKGIVTTAASGNDGPKLGTADNVAPWVISVAAGSTDRKFVTTVVNGDGIPLLGKSINNFDLEGQKYPLAYGKTASNNCTEEQARGCASGCLNMVQGKIVVCDTWNNVMESREAGAVGTILHINNVNIPGPDPIPVVVLDDTNYEAFRSYVLTSPNPRGTILRSETVKDNDAPIVASFSSRGPNILFSDIMKPDITAPGVNILAAYSPMTPTAVPGQSMDYYFMSGTSMACPHVGGVAAYIKTFHPDWSASAVKSAIMTTAWAMNASKNAEAEFAYGSGHVNPKGAVDPGLVYDISKEDYLNMLCSLDYSDKGISNLAGGAFTCSKKSKLSVRDLNYPSMTAKVSASSSSDITFSRTVTNVGKNGSTYKAKMAGDPKLHIKVDPETLSFKSSGEKKSFTVTVSGKSLTGISGIVSASLVWSDGSHNVRSPIVVYT</sequence>
<feature type="domain" description="Inhibitor I9" evidence="11">
    <location>
        <begin position="31"/>
        <end position="109"/>
    </location>
</feature>
<dbReference type="InterPro" id="IPR015500">
    <property type="entry name" value="Peptidase_S8_subtilisin-rel"/>
</dbReference>
<dbReference type="RefSeq" id="XP_018482014.2">
    <property type="nucleotide sequence ID" value="XM_018626512.2"/>
</dbReference>
<dbReference type="SUPFAM" id="SSF52743">
    <property type="entry name" value="Subtilisin-like"/>
    <property type="match status" value="1"/>
</dbReference>
<reference evidence="14" key="2">
    <citation type="submission" date="2025-08" db="UniProtKB">
        <authorList>
            <consortium name="RefSeq"/>
        </authorList>
    </citation>
    <scope>IDENTIFICATION</scope>
    <source>
        <tissue evidence="14">Leaf</tissue>
    </source>
</reference>
<evidence type="ECO:0000313" key="14">
    <source>
        <dbReference type="RefSeq" id="XP_018482014.2"/>
    </source>
</evidence>
<dbReference type="PRINTS" id="PR00723">
    <property type="entry name" value="SUBTILISIN"/>
</dbReference>
<evidence type="ECO:0000256" key="8">
    <source>
        <dbReference type="PROSITE-ProRule" id="PRU01240"/>
    </source>
</evidence>
<keyword evidence="3 9" id="KW-0732">Signal</keyword>
<dbReference type="FunFam" id="2.60.40.2310:FF:000001">
    <property type="entry name" value="Subtilisin-like protease SBT1.5"/>
    <property type="match status" value="1"/>
</dbReference>
<feature type="chain" id="PRO_5040913368" evidence="9">
    <location>
        <begin position="20"/>
        <end position="720"/>
    </location>
</feature>
<accession>A0A6J0NC03</accession>
<feature type="signal peptide" evidence="9">
    <location>
        <begin position="1"/>
        <end position="19"/>
    </location>
</feature>
<dbReference type="InterPro" id="IPR010259">
    <property type="entry name" value="S8pro/Inhibitor_I9"/>
</dbReference>
<dbReference type="InterPro" id="IPR041469">
    <property type="entry name" value="Subtilisin-like_FN3"/>
</dbReference>
<dbReference type="InterPro" id="IPR034197">
    <property type="entry name" value="Peptidases_S8_3"/>
</dbReference>
<dbReference type="OrthoDB" id="4803627at2759"/>
<dbReference type="InterPro" id="IPR036852">
    <property type="entry name" value="Peptidase_S8/S53_dom_sf"/>
</dbReference>
<dbReference type="PANTHER" id="PTHR10795">
    <property type="entry name" value="PROPROTEIN CONVERTASE SUBTILISIN/KEXIN"/>
    <property type="match status" value="1"/>
</dbReference>
<dbReference type="KEGG" id="rsz:108853049"/>
<dbReference type="InterPro" id="IPR037045">
    <property type="entry name" value="S8pro/Inhibitor_I9_sf"/>
</dbReference>
<keyword evidence="13" id="KW-1185">Reference proteome</keyword>
<keyword evidence="5 8" id="KW-0720">Serine protease</keyword>
<dbReference type="Gene3D" id="3.50.30.30">
    <property type="match status" value="1"/>
</dbReference>
<protein>
    <submittedName>
        <fullName evidence="14">Subtilisin-like protease SBT4.2</fullName>
    </submittedName>
</protein>
<dbReference type="Gene3D" id="3.30.70.80">
    <property type="entry name" value="Peptidase S8 propeptide/proteinase inhibitor I9"/>
    <property type="match status" value="1"/>
</dbReference>
<dbReference type="GO" id="GO:0004252">
    <property type="term" value="F:serine-type endopeptidase activity"/>
    <property type="evidence" value="ECO:0007669"/>
    <property type="project" value="UniProtKB-UniRule"/>
</dbReference>
<feature type="active site" description="Charge relay system" evidence="7 8">
    <location>
        <position position="140"/>
    </location>
</feature>
<evidence type="ECO:0000259" key="10">
    <source>
        <dbReference type="Pfam" id="PF00082"/>
    </source>
</evidence>
<dbReference type="InterPro" id="IPR045051">
    <property type="entry name" value="SBT"/>
</dbReference>
<gene>
    <name evidence="14" type="primary">LOC108853049</name>
</gene>
<keyword evidence="6" id="KW-0325">Glycoprotein</keyword>
<evidence type="ECO:0000256" key="1">
    <source>
        <dbReference type="ARBA" id="ARBA00011073"/>
    </source>
</evidence>
<dbReference type="PROSITE" id="PS51892">
    <property type="entry name" value="SUBTILASE"/>
    <property type="match status" value="1"/>
</dbReference>
<feature type="active site" description="Charge relay system" evidence="7 8">
    <location>
        <position position="513"/>
    </location>
</feature>
<name>A0A6J0NC03_RAPSA</name>
<dbReference type="CDD" id="cd04852">
    <property type="entry name" value="Peptidases_S8_3"/>
    <property type="match status" value="1"/>
</dbReference>
<evidence type="ECO:0000259" key="11">
    <source>
        <dbReference type="Pfam" id="PF05922"/>
    </source>
</evidence>